<evidence type="ECO:0000313" key="2">
    <source>
        <dbReference type="EMBL" id="AVK03047.1"/>
    </source>
</evidence>
<evidence type="ECO:0000256" key="1">
    <source>
        <dbReference type="SAM" id="MobiDB-lite"/>
    </source>
</evidence>
<proteinExistence type="predicted"/>
<dbReference type="AlphaFoldDB" id="A0A2R3IN52"/>
<keyword evidence="3" id="KW-1185">Reference proteome</keyword>
<feature type="compositionally biased region" description="Basic and acidic residues" evidence="1">
    <location>
        <begin position="60"/>
        <end position="73"/>
    </location>
</feature>
<reference evidence="2 3" key="1">
    <citation type="submission" date="2018-02" db="EMBL/GenBank/DDBJ databases">
        <title>FDA/CDC Antimicrobial Resistant Isolate Bank Genome Sequencing.</title>
        <authorList>
            <person name="Benahmed F.H."/>
            <person name="Lutgring J.D."/>
            <person name="Yoo B."/>
            <person name="Machado M."/>
            <person name="Brown A."/>
            <person name="McAllister G."/>
            <person name="Perry A."/>
            <person name="Halpin A.L."/>
            <person name="Vavikolanu K."/>
            <person name="Ott S."/>
            <person name="Zhao X."/>
            <person name="Tallon L.J."/>
            <person name="Sadzewicz L."/>
            <person name="Aluvathingal J."/>
            <person name="Nadendla S."/>
            <person name="Voskania-kordi A."/>
            <person name="Simonyan V."/>
            <person name="Patel J."/>
            <person name="Shawar R.M."/>
        </authorList>
    </citation>
    <scope>NUCLEOTIDE SEQUENCE [LARGE SCALE GENOMIC DNA]</scope>
    <source>
        <strain evidence="2 3">AR_0356</strain>
    </source>
</reference>
<name>A0A2R3IN52_9PSED</name>
<accession>A0A2R3IN52</accession>
<dbReference type="EMBL" id="CP027169">
    <property type="protein sequence ID" value="AVK03047.1"/>
    <property type="molecule type" value="Genomic_DNA"/>
</dbReference>
<protein>
    <submittedName>
        <fullName evidence="2">Uncharacterized protein</fullName>
    </submittedName>
</protein>
<organism evidence="2 3">
    <name type="scientific">Pseudomonas paraeruginosa</name>
    <dbReference type="NCBI Taxonomy" id="2994495"/>
    <lineage>
        <taxon>Bacteria</taxon>
        <taxon>Pseudomonadati</taxon>
        <taxon>Pseudomonadota</taxon>
        <taxon>Gammaproteobacteria</taxon>
        <taxon>Pseudomonadales</taxon>
        <taxon>Pseudomonadaceae</taxon>
        <taxon>Pseudomonas</taxon>
    </lineage>
</organism>
<dbReference type="Proteomes" id="UP000238390">
    <property type="component" value="Chromosome"/>
</dbReference>
<gene>
    <name evidence="2" type="ORF">CSB93_6182</name>
</gene>
<sequence>MPGQREGRGQAGLPLAVINPYGPVPGLGCMFQRGCPAGAPGPPRATRRGRLRRHCAPGENARRRAFEHPRKGPENNSMLPRFFPRSVTGTCEF</sequence>
<evidence type="ECO:0000313" key="3">
    <source>
        <dbReference type="Proteomes" id="UP000238390"/>
    </source>
</evidence>
<feature type="region of interest" description="Disordered" evidence="1">
    <location>
        <begin position="58"/>
        <end position="93"/>
    </location>
</feature>